<evidence type="ECO:0000313" key="2">
    <source>
        <dbReference type="Proteomes" id="UP001596317"/>
    </source>
</evidence>
<dbReference type="Pfam" id="PF06508">
    <property type="entry name" value="QueC"/>
    <property type="match status" value="1"/>
</dbReference>
<reference evidence="2" key="1">
    <citation type="journal article" date="2019" name="Int. J. Syst. Evol. Microbiol.">
        <title>The Global Catalogue of Microorganisms (GCM) 10K type strain sequencing project: providing services to taxonomists for standard genome sequencing and annotation.</title>
        <authorList>
            <consortium name="The Broad Institute Genomics Platform"/>
            <consortium name="The Broad Institute Genome Sequencing Center for Infectious Disease"/>
            <person name="Wu L."/>
            <person name="Ma J."/>
        </authorList>
    </citation>
    <scope>NUCLEOTIDE SEQUENCE [LARGE SCALE GENOMIC DNA]</scope>
    <source>
        <strain evidence="2">CCUG 63830</strain>
    </source>
</reference>
<protein>
    <submittedName>
        <fullName evidence="1">7-cyano-7-deazaguanine synthase</fullName>
        <ecNumber evidence="1">6.3.4.20</ecNumber>
    </submittedName>
</protein>
<name>A0ABW1ZLT4_9DEIO</name>
<dbReference type="InterPro" id="IPR018317">
    <property type="entry name" value="QueC"/>
</dbReference>
<dbReference type="RefSeq" id="WP_380056900.1">
    <property type="nucleotide sequence ID" value="NZ_JBHSWB010000001.1"/>
</dbReference>
<dbReference type="InterPro" id="IPR014729">
    <property type="entry name" value="Rossmann-like_a/b/a_fold"/>
</dbReference>
<evidence type="ECO:0000313" key="1">
    <source>
        <dbReference type="EMBL" id="MFC6661424.1"/>
    </source>
</evidence>
<proteinExistence type="predicted"/>
<dbReference type="Gene3D" id="3.40.50.620">
    <property type="entry name" value="HUPs"/>
    <property type="match status" value="1"/>
</dbReference>
<sequence length="46" mass="4986">MGVPVDVTWSCYQGAEPRRVCDSCRIRERALVEAGYAELATGVGRG</sequence>
<accession>A0ABW1ZLT4</accession>
<dbReference type="Proteomes" id="UP001596317">
    <property type="component" value="Unassembled WGS sequence"/>
</dbReference>
<dbReference type="EC" id="6.3.4.20" evidence="1"/>
<dbReference type="GO" id="GO:0016874">
    <property type="term" value="F:ligase activity"/>
    <property type="evidence" value="ECO:0007669"/>
    <property type="project" value="UniProtKB-KW"/>
</dbReference>
<keyword evidence="2" id="KW-1185">Reference proteome</keyword>
<dbReference type="EMBL" id="JBHSWB010000001">
    <property type="protein sequence ID" value="MFC6661424.1"/>
    <property type="molecule type" value="Genomic_DNA"/>
</dbReference>
<comment type="caution">
    <text evidence="1">The sequence shown here is derived from an EMBL/GenBank/DDBJ whole genome shotgun (WGS) entry which is preliminary data.</text>
</comment>
<organism evidence="1 2">
    <name type="scientific">Deinococcus multiflagellatus</name>
    <dbReference type="NCBI Taxonomy" id="1656887"/>
    <lineage>
        <taxon>Bacteria</taxon>
        <taxon>Thermotogati</taxon>
        <taxon>Deinococcota</taxon>
        <taxon>Deinococci</taxon>
        <taxon>Deinococcales</taxon>
        <taxon>Deinococcaceae</taxon>
        <taxon>Deinococcus</taxon>
    </lineage>
</organism>
<gene>
    <name evidence="1" type="ORF">ACFP90_14520</name>
</gene>
<keyword evidence="1" id="KW-0436">Ligase</keyword>